<sequence>MPAAQVTILSHRRFSADFSTMSTGKYATLLPIDDTTRKGSIPVKQLQIDQLDKSFDKQIIFQDANYTFDQGKVYGLLGRNGSGKSTLFNMIARNIPTDGGQILIDADDGRGPQADYEDITVSMVYTQPHLPVFMTGAEFVKFFIEINSRRLTAVHTSQNAQDFLDMAGLSEADSNKLLRDFSEGMRNKLQMVVSLMLKPPVLLLDEPLTTVDVVAAHEMQQMIVDMKADSVVVFSTHIMQLAQDICDAVVLLHNHQLEELTGLDIHSQAFEDAVIARLTDEVTADDQQ</sequence>
<evidence type="ECO:0000256" key="3">
    <source>
        <dbReference type="ARBA" id="ARBA00022840"/>
    </source>
</evidence>
<keyword evidence="1" id="KW-0813">Transport</keyword>
<dbReference type="eggNOG" id="COG1131">
    <property type="taxonomic scope" value="Bacteria"/>
</dbReference>
<dbReference type="Gene3D" id="3.40.50.300">
    <property type="entry name" value="P-loop containing nucleotide triphosphate hydrolases"/>
    <property type="match status" value="1"/>
</dbReference>
<keyword evidence="3" id="KW-0067">ATP-binding</keyword>
<dbReference type="SMART" id="SM00382">
    <property type="entry name" value="AAA"/>
    <property type="match status" value="1"/>
</dbReference>
<evidence type="ECO:0000313" key="5">
    <source>
        <dbReference type="EMBL" id="ERL65695.1"/>
    </source>
</evidence>
<dbReference type="PANTHER" id="PTHR42939">
    <property type="entry name" value="ABC TRANSPORTER ATP-BINDING PROTEIN ALBC-RELATED"/>
    <property type="match status" value="1"/>
</dbReference>
<evidence type="ECO:0000259" key="4">
    <source>
        <dbReference type="PROSITE" id="PS50893"/>
    </source>
</evidence>
<reference evidence="6" key="1">
    <citation type="journal article" date="2013" name="Genome Announc.">
        <title>Whole-Genome Sequencing of Lactobacillus shenzhenensis Strain LY-73T.</title>
        <authorList>
            <person name="Lin Z."/>
            <person name="Liu Z."/>
            <person name="Yang R."/>
            <person name="Zou Y."/>
            <person name="Wan D."/>
            <person name="Chen J."/>
            <person name="Guo M."/>
            <person name="Zhao J."/>
            <person name="Fang C."/>
            <person name="Yang R."/>
            <person name="Liu F."/>
        </authorList>
    </citation>
    <scope>NUCLEOTIDE SEQUENCE [LARGE SCALE GENOMIC DNA]</scope>
    <source>
        <strain evidence="6">LY-73</strain>
    </source>
</reference>
<evidence type="ECO:0000313" key="6">
    <source>
        <dbReference type="Proteomes" id="UP000030647"/>
    </source>
</evidence>
<dbReference type="Pfam" id="PF00005">
    <property type="entry name" value="ABC_tran"/>
    <property type="match status" value="1"/>
</dbReference>
<dbReference type="SUPFAM" id="SSF52540">
    <property type="entry name" value="P-loop containing nucleoside triphosphate hydrolases"/>
    <property type="match status" value="1"/>
</dbReference>
<dbReference type="STRING" id="1231336.L248_2381"/>
<dbReference type="InterPro" id="IPR051782">
    <property type="entry name" value="ABC_Transporter_VariousFunc"/>
</dbReference>
<evidence type="ECO:0000256" key="1">
    <source>
        <dbReference type="ARBA" id="ARBA00022448"/>
    </source>
</evidence>
<dbReference type="Proteomes" id="UP000030647">
    <property type="component" value="Unassembled WGS sequence"/>
</dbReference>
<dbReference type="GO" id="GO:0005524">
    <property type="term" value="F:ATP binding"/>
    <property type="evidence" value="ECO:0007669"/>
    <property type="project" value="UniProtKB-KW"/>
</dbReference>
<dbReference type="GO" id="GO:0016887">
    <property type="term" value="F:ATP hydrolysis activity"/>
    <property type="evidence" value="ECO:0007669"/>
    <property type="project" value="InterPro"/>
</dbReference>
<dbReference type="InterPro" id="IPR003593">
    <property type="entry name" value="AAA+_ATPase"/>
</dbReference>
<dbReference type="InterPro" id="IPR003439">
    <property type="entry name" value="ABC_transporter-like_ATP-bd"/>
</dbReference>
<accession>U4TQH4</accession>
<dbReference type="EMBL" id="KI271585">
    <property type="protein sequence ID" value="ERL65695.1"/>
    <property type="molecule type" value="Genomic_DNA"/>
</dbReference>
<feature type="domain" description="ABC transporter" evidence="4">
    <location>
        <begin position="46"/>
        <end position="278"/>
    </location>
</feature>
<dbReference type="HOGENOM" id="CLU_000604_1_2_9"/>
<gene>
    <name evidence="5" type="ORF">L248_2381</name>
</gene>
<keyword evidence="2" id="KW-0547">Nucleotide-binding</keyword>
<dbReference type="PROSITE" id="PS50893">
    <property type="entry name" value="ABC_TRANSPORTER_2"/>
    <property type="match status" value="1"/>
</dbReference>
<proteinExistence type="predicted"/>
<dbReference type="AlphaFoldDB" id="U4TQH4"/>
<dbReference type="PANTHER" id="PTHR42939:SF1">
    <property type="entry name" value="ABC TRANSPORTER ATP-BINDING PROTEIN ALBC-RELATED"/>
    <property type="match status" value="1"/>
</dbReference>
<dbReference type="InterPro" id="IPR027417">
    <property type="entry name" value="P-loop_NTPase"/>
</dbReference>
<dbReference type="CDD" id="cd03230">
    <property type="entry name" value="ABC_DR_subfamily_A"/>
    <property type="match status" value="1"/>
</dbReference>
<evidence type="ECO:0000256" key="2">
    <source>
        <dbReference type="ARBA" id="ARBA00022741"/>
    </source>
</evidence>
<organism evidence="5 6">
    <name type="scientific">Schleiferilactobacillus shenzhenensis LY-73</name>
    <dbReference type="NCBI Taxonomy" id="1231336"/>
    <lineage>
        <taxon>Bacteria</taxon>
        <taxon>Bacillati</taxon>
        <taxon>Bacillota</taxon>
        <taxon>Bacilli</taxon>
        <taxon>Lactobacillales</taxon>
        <taxon>Lactobacillaceae</taxon>
        <taxon>Schleiferilactobacillus</taxon>
    </lineage>
</organism>
<name>U4TQH4_9LACO</name>
<protein>
    <recommendedName>
        <fullName evidence="4">ABC transporter domain-containing protein</fullName>
    </recommendedName>
</protein>
<keyword evidence="6" id="KW-1185">Reference proteome</keyword>